<dbReference type="Pfam" id="PF05016">
    <property type="entry name" value="ParE_toxin"/>
    <property type="match status" value="1"/>
</dbReference>
<sequence length="104" mass="12389">MTDYWIEVTASAQADLKEIVRYIQTDLTSPHTANKFLNGIEEAMEQLAFMPEKFQLVRDDYLASKGYPYTGYKNYRIFYSIDDSRHTVFIHRILHASRQWEYLI</sequence>
<dbReference type="Proteomes" id="UP000069912">
    <property type="component" value="Chromosome"/>
</dbReference>
<dbReference type="AlphaFoldDB" id="A0A120I938"/>
<dbReference type="KEGG" id="asan:AWM72_02595"/>
<reference evidence="2 4" key="1">
    <citation type="journal article" date="2016" name="Genome Announc.">
        <title>Complete Genome Sequences of Aerococcus christensenii CCUG 28831T, Aerococcus sanguinicola CCUG 43001T, Aerococcus urinae CCUG 36881T, Aerococcus urinaeequi CCUG 28094T, Aerococcus urinaehominis CCUG 42038 BT, and Aerococcus viridans CCUG 4311T.</title>
        <authorList>
            <person name="Carkaci D."/>
            <person name="Dargis R."/>
            <person name="Nielsen X.C."/>
            <person name="Skovgaard O."/>
            <person name="Fuursted K."/>
            <person name="Christensen J.J."/>
        </authorList>
    </citation>
    <scope>NUCLEOTIDE SEQUENCE [LARGE SCALE GENOMIC DNA]</scope>
    <source>
        <strain evidence="2 4">CCUG43001</strain>
    </source>
</reference>
<evidence type="ECO:0000313" key="5">
    <source>
        <dbReference type="Proteomes" id="UP000234239"/>
    </source>
</evidence>
<reference evidence="4" key="2">
    <citation type="submission" date="2016-01" db="EMBL/GenBank/DDBJ databases">
        <title>Six Aerococcus type strain genome sequencing and assembly using PacBio and Illumina Hiseq.</title>
        <authorList>
            <person name="Carkaci D."/>
            <person name="Dargis R."/>
            <person name="Nielsen X.C."/>
            <person name="Skovgaard O."/>
            <person name="Fuursted K."/>
            <person name="Christensen J.J."/>
        </authorList>
    </citation>
    <scope>NUCLEOTIDE SEQUENCE [LARGE SCALE GENOMIC DNA]</scope>
    <source>
        <strain evidence="4">CCUG43001</strain>
    </source>
</reference>
<protein>
    <submittedName>
        <fullName evidence="2">Addiction module toxin RelE</fullName>
    </submittedName>
    <submittedName>
        <fullName evidence="3">Type II toxin-antitoxin system RelE/ParE family toxin</fullName>
    </submittedName>
</protein>
<dbReference type="InterPro" id="IPR035093">
    <property type="entry name" value="RelE/ParE_toxin_dom_sf"/>
</dbReference>
<dbReference type="SUPFAM" id="SSF143011">
    <property type="entry name" value="RelE-like"/>
    <property type="match status" value="1"/>
</dbReference>
<dbReference type="Gene3D" id="3.30.2310.20">
    <property type="entry name" value="RelE-like"/>
    <property type="match status" value="1"/>
</dbReference>
<dbReference type="EMBL" id="CP014160">
    <property type="protein sequence ID" value="AMB93715.1"/>
    <property type="molecule type" value="Genomic_DNA"/>
</dbReference>
<reference evidence="3 5" key="3">
    <citation type="submission" date="2017-12" db="EMBL/GenBank/DDBJ databases">
        <title>Phylogenetic diversity of female urinary microbiome.</title>
        <authorList>
            <person name="Thomas-White K."/>
            <person name="Wolfe A.J."/>
        </authorList>
    </citation>
    <scope>NUCLEOTIDE SEQUENCE [LARGE SCALE GENOMIC DNA]</scope>
    <source>
        <strain evidence="3 5">UMB0139</strain>
    </source>
</reference>
<dbReference type="InterPro" id="IPR007712">
    <property type="entry name" value="RelE/ParE_toxin"/>
</dbReference>
<organism evidence="2 4">
    <name type="scientific">Aerococcus sanguinicola</name>
    <dbReference type="NCBI Taxonomy" id="119206"/>
    <lineage>
        <taxon>Bacteria</taxon>
        <taxon>Bacillati</taxon>
        <taxon>Bacillota</taxon>
        <taxon>Bacilli</taxon>
        <taxon>Lactobacillales</taxon>
        <taxon>Aerococcaceae</taxon>
        <taxon>Aerococcus</taxon>
    </lineage>
</organism>
<keyword evidence="1" id="KW-1277">Toxin-antitoxin system</keyword>
<evidence type="ECO:0000313" key="4">
    <source>
        <dbReference type="Proteomes" id="UP000069912"/>
    </source>
</evidence>
<dbReference type="OrthoDB" id="362857at2"/>
<accession>A0A120I938</accession>
<evidence type="ECO:0000313" key="2">
    <source>
        <dbReference type="EMBL" id="AMB93715.1"/>
    </source>
</evidence>
<dbReference type="RefSeq" id="WP_067972708.1">
    <property type="nucleotide sequence ID" value="NZ_CAJHKM010000004.1"/>
</dbReference>
<dbReference type="EMBL" id="PKGY01000003">
    <property type="protein sequence ID" value="PKZ21554.1"/>
    <property type="molecule type" value="Genomic_DNA"/>
</dbReference>
<name>A0A120I938_9LACT</name>
<proteinExistence type="predicted"/>
<evidence type="ECO:0000313" key="3">
    <source>
        <dbReference type="EMBL" id="PKZ21554.1"/>
    </source>
</evidence>
<gene>
    <name evidence="2" type="ORF">AWM72_02595</name>
    <name evidence="3" type="ORF">CYJ28_06500</name>
</gene>
<evidence type="ECO:0000256" key="1">
    <source>
        <dbReference type="ARBA" id="ARBA00022649"/>
    </source>
</evidence>
<keyword evidence="4" id="KW-1185">Reference proteome</keyword>
<dbReference type="Proteomes" id="UP000234239">
    <property type="component" value="Unassembled WGS sequence"/>
</dbReference>
<dbReference type="GeneID" id="92902955"/>